<organism evidence="1 2">
    <name type="scientific">Hibiscus sabdariffa</name>
    <name type="common">roselle</name>
    <dbReference type="NCBI Taxonomy" id="183260"/>
    <lineage>
        <taxon>Eukaryota</taxon>
        <taxon>Viridiplantae</taxon>
        <taxon>Streptophyta</taxon>
        <taxon>Embryophyta</taxon>
        <taxon>Tracheophyta</taxon>
        <taxon>Spermatophyta</taxon>
        <taxon>Magnoliopsida</taxon>
        <taxon>eudicotyledons</taxon>
        <taxon>Gunneridae</taxon>
        <taxon>Pentapetalae</taxon>
        <taxon>rosids</taxon>
        <taxon>malvids</taxon>
        <taxon>Malvales</taxon>
        <taxon>Malvaceae</taxon>
        <taxon>Malvoideae</taxon>
        <taxon>Hibiscus</taxon>
    </lineage>
</organism>
<evidence type="ECO:0000313" key="1">
    <source>
        <dbReference type="EMBL" id="KAK9016559.1"/>
    </source>
</evidence>
<dbReference type="Proteomes" id="UP001396334">
    <property type="component" value="Unassembled WGS sequence"/>
</dbReference>
<keyword evidence="2" id="KW-1185">Reference proteome</keyword>
<gene>
    <name evidence="1" type="ORF">V6N11_079054</name>
</gene>
<evidence type="ECO:0000313" key="2">
    <source>
        <dbReference type="Proteomes" id="UP001396334"/>
    </source>
</evidence>
<dbReference type="EMBL" id="JBBPBN010000020">
    <property type="protein sequence ID" value="KAK9016559.1"/>
    <property type="molecule type" value="Genomic_DNA"/>
</dbReference>
<sequence length="122" mass="13270">MQHRSWALGAGCAAEGPGGVLLLHLGAAGQGPPGCAAEGPSARTSAATGGDGGSCWGYYCHHERSLGKCGYRRWIKRRASEAVVVHFYGLGYVFEPLYLEKKFQRENEKLKIQNRLGRCVYL</sequence>
<name>A0ABR2RUL7_9ROSI</name>
<accession>A0ABR2RUL7</accession>
<protein>
    <submittedName>
        <fullName evidence="1">Uncharacterized protein</fullName>
    </submittedName>
</protein>
<proteinExistence type="predicted"/>
<reference evidence="1 2" key="1">
    <citation type="journal article" date="2024" name="G3 (Bethesda)">
        <title>Genome assembly of Hibiscus sabdariffa L. provides insights into metabolisms of medicinal natural products.</title>
        <authorList>
            <person name="Kim T."/>
        </authorList>
    </citation>
    <scope>NUCLEOTIDE SEQUENCE [LARGE SCALE GENOMIC DNA]</scope>
    <source>
        <strain evidence="1">TK-2024</strain>
        <tissue evidence="1">Old leaves</tissue>
    </source>
</reference>
<comment type="caution">
    <text evidence="1">The sequence shown here is derived from an EMBL/GenBank/DDBJ whole genome shotgun (WGS) entry which is preliminary data.</text>
</comment>